<reference evidence="4 5" key="1">
    <citation type="submission" date="2012-06" db="EMBL/GenBank/DDBJ databases">
        <title>Complete sequence of chromosome of Mycobacterium chubuense NBB4.</title>
        <authorList>
            <consortium name="US DOE Joint Genome Institute"/>
            <person name="Lucas S."/>
            <person name="Han J."/>
            <person name="Lapidus A."/>
            <person name="Cheng J.-F."/>
            <person name="Goodwin L."/>
            <person name="Pitluck S."/>
            <person name="Peters L."/>
            <person name="Mikhailova N."/>
            <person name="Teshima H."/>
            <person name="Detter J.C."/>
            <person name="Han C."/>
            <person name="Tapia R."/>
            <person name="Land M."/>
            <person name="Hauser L."/>
            <person name="Kyrpides N."/>
            <person name="Ivanova N."/>
            <person name="Pagani I."/>
            <person name="Mattes T."/>
            <person name="Holmes A."/>
            <person name="Rutledge P."/>
            <person name="Paulsen I."/>
            <person name="Coleman N."/>
            <person name="Woyke T."/>
        </authorList>
    </citation>
    <scope>NUCLEOTIDE SEQUENCE [LARGE SCALE GENOMIC DNA]</scope>
    <source>
        <strain evidence="4 5">NBB4</strain>
    </source>
</reference>
<feature type="chain" id="PRO_5038957571" evidence="3">
    <location>
        <begin position="24"/>
        <end position="235"/>
    </location>
</feature>
<dbReference type="HOGENOM" id="CLU_1198731_0_0_11"/>
<evidence type="ECO:0000256" key="2">
    <source>
        <dbReference type="SAM" id="MobiDB-lite"/>
    </source>
</evidence>
<dbReference type="STRING" id="710421.Mycch_4212"/>
<keyword evidence="4" id="KW-0449">Lipoprotein</keyword>
<feature type="signal peptide" evidence="3">
    <location>
        <begin position="1"/>
        <end position="23"/>
    </location>
</feature>
<sequence length="235" mass="23667" precursor="true">MTILMRAGVIPIAVVALGLGVSACGSDGKPADAGTATTSAASIASAAPTGQGPAASSQAPAPAKTLQDYIKENNIVETPVKKGDPGSPTIDLPAPNGWEDMGSATPDGAYSAISFTADPAMAQNPPTIITKVVKLTGNVDPKKVLEAAPGEVRNLPGFQGPQTGQANTLSGFDATVIGGIYPKDGATRMVAQKTVVIPGQDGLYVLQMNADGTEDQASPLMDATATIDKQAKITP</sequence>
<dbReference type="eggNOG" id="ENOG5034BUD">
    <property type="taxonomic scope" value="Bacteria"/>
</dbReference>
<dbReference type="Gene3D" id="3.40.1000.10">
    <property type="entry name" value="Mog1/PsbP, alpha/beta/alpha sandwich"/>
    <property type="match status" value="1"/>
</dbReference>
<organism evidence="4 5">
    <name type="scientific">Mycolicibacterium chubuense (strain NBB4)</name>
    <name type="common">Mycobacterium chubuense</name>
    <dbReference type="NCBI Taxonomy" id="710421"/>
    <lineage>
        <taxon>Bacteria</taxon>
        <taxon>Bacillati</taxon>
        <taxon>Actinomycetota</taxon>
        <taxon>Actinomycetes</taxon>
        <taxon>Mycobacteriales</taxon>
        <taxon>Mycobacteriaceae</taxon>
        <taxon>Mycolicibacterium</taxon>
    </lineage>
</organism>
<dbReference type="OrthoDB" id="3826775at2"/>
<dbReference type="EMBL" id="CP003053">
    <property type="protein sequence ID" value="AFM18929.1"/>
    <property type="molecule type" value="Genomic_DNA"/>
</dbReference>
<accession>I4BNS2</accession>
<dbReference type="Pfam" id="PF10738">
    <property type="entry name" value="Lpp-LpqN"/>
    <property type="match status" value="1"/>
</dbReference>
<keyword evidence="5" id="KW-1185">Reference proteome</keyword>
<dbReference type="AlphaFoldDB" id="I4BNS2"/>
<keyword evidence="1 3" id="KW-0732">Signal</keyword>
<dbReference type="InterPro" id="IPR019674">
    <property type="entry name" value="Lipoprotein_LpqN/LpqT-like"/>
</dbReference>
<dbReference type="PROSITE" id="PS51257">
    <property type="entry name" value="PROKAR_LIPOPROTEIN"/>
    <property type="match status" value="1"/>
</dbReference>
<evidence type="ECO:0000256" key="3">
    <source>
        <dbReference type="SAM" id="SignalP"/>
    </source>
</evidence>
<dbReference type="RefSeq" id="WP_014817400.1">
    <property type="nucleotide sequence ID" value="NC_018027.1"/>
</dbReference>
<evidence type="ECO:0000256" key="1">
    <source>
        <dbReference type="ARBA" id="ARBA00022729"/>
    </source>
</evidence>
<dbReference type="KEGG" id="mcb:Mycch_4212"/>
<feature type="region of interest" description="Disordered" evidence="2">
    <location>
        <begin position="44"/>
        <end position="63"/>
    </location>
</feature>
<name>I4BNS2_MYCCN</name>
<proteinExistence type="predicted"/>
<protein>
    <submittedName>
        <fullName evidence="4">Putative lipoprotein LpqN</fullName>
    </submittedName>
</protein>
<dbReference type="PATRIC" id="fig|710421.3.peg.4207"/>
<evidence type="ECO:0000313" key="4">
    <source>
        <dbReference type="EMBL" id="AFM18929.1"/>
    </source>
</evidence>
<dbReference type="Proteomes" id="UP000006057">
    <property type="component" value="Chromosome"/>
</dbReference>
<gene>
    <name evidence="4" type="ordered locus">Mycch_4212</name>
</gene>
<evidence type="ECO:0000313" key="5">
    <source>
        <dbReference type="Proteomes" id="UP000006057"/>
    </source>
</evidence>